<keyword evidence="2 6" id="KW-0812">Transmembrane</keyword>
<dbReference type="RefSeq" id="WP_133589918.1">
    <property type="nucleotide sequence ID" value="NZ_CP037953.1"/>
</dbReference>
<protein>
    <submittedName>
        <fullName evidence="8">Sterol desaturase/sphingolipid hydroxylase (Fatty acid hydroxylase superfamily)</fullName>
    </submittedName>
</protein>
<dbReference type="GO" id="GO:0016020">
    <property type="term" value="C:membrane"/>
    <property type="evidence" value="ECO:0007669"/>
    <property type="project" value="UniProtKB-SubCell"/>
</dbReference>
<dbReference type="InterPro" id="IPR050307">
    <property type="entry name" value="Sterol_Desaturase_Related"/>
</dbReference>
<gene>
    <name evidence="8" type="ORF">EV696_106159</name>
</gene>
<comment type="caution">
    <text evidence="8">The sequence shown here is derived from an EMBL/GenBank/DDBJ whole genome shotgun (WGS) entry which is preliminary data.</text>
</comment>
<evidence type="ECO:0000256" key="3">
    <source>
        <dbReference type="ARBA" id="ARBA00022989"/>
    </source>
</evidence>
<accession>A0A4R6UNK1</accession>
<feature type="transmembrane region" description="Helical" evidence="6">
    <location>
        <begin position="12"/>
        <end position="30"/>
    </location>
</feature>
<dbReference type="GO" id="GO:0016491">
    <property type="term" value="F:oxidoreductase activity"/>
    <property type="evidence" value="ECO:0007669"/>
    <property type="project" value="InterPro"/>
</dbReference>
<dbReference type="Pfam" id="PF04116">
    <property type="entry name" value="FA_hydroxylase"/>
    <property type="match status" value="1"/>
</dbReference>
<organism evidence="8 9">
    <name type="scientific">Permianibacter aggregans</name>
    <dbReference type="NCBI Taxonomy" id="1510150"/>
    <lineage>
        <taxon>Bacteria</taxon>
        <taxon>Pseudomonadati</taxon>
        <taxon>Pseudomonadota</taxon>
        <taxon>Gammaproteobacteria</taxon>
        <taxon>Pseudomonadales</taxon>
        <taxon>Pseudomonadaceae</taxon>
        <taxon>Permianibacter</taxon>
    </lineage>
</organism>
<evidence type="ECO:0000256" key="4">
    <source>
        <dbReference type="ARBA" id="ARBA00023136"/>
    </source>
</evidence>
<evidence type="ECO:0000256" key="1">
    <source>
        <dbReference type="ARBA" id="ARBA00004370"/>
    </source>
</evidence>
<dbReference type="Proteomes" id="UP000295375">
    <property type="component" value="Unassembled WGS sequence"/>
</dbReference>
<name>A0A4R6UNK1_9GAMM</name>
<proteinExistence type="predicted"/>
<dbReference type="GO" id="GO:0005506">
    <property type="term" value="F:iron ion binding"/>
    <property type="evidence" value="ECO:0007669"/>
    <property type="project" value="InterPro"/>
</dbReference>
<feature type="transmembrane region" description="Helical" evidence="6">
    <location>
        <begin position="36"/>
        <end position="56"/>
    </location>
</feature>
<evidence type="ECO:0000313" key="9">
    <source>
        <dbReference type="Proteomes" id="UP000295375"/>
    </source>
</evidence>
<evidence type="ECO:0000313" key="8">
    <source>
        <dbReference type="EMBL" id="TDQ48718.1"/>
    </source>
</evidence>
<comment type="subcellular location">
    <subcellularLocation>
        <location evidence="1">Membrane</location>
    </subcellularLocation>
</comment>
<feature type="domain" description="Fatty acid hydroxylase" evidence="7">
    <location>
        <begin position="119"/>
        <end position="254"/>
    </location>
</feature>
<feature type="transmembrane region" description="Helical" evidence="6">
    <location>
        <begin position="110"/>
        <end position="132"/>
    </location>
</feature>
<feature type="transmembrane region" description="Helical" evidence="6">
    <location>
        <begin position="68"/>
        <end position="90"/>
    </location>
</feature>
<dbReference type="InterPro" id="IPR006694">
    <property type="entry name" value="Fatty_acid_hydroxylase"/>
</dbReference>
<dbReference type="PANTHER" id="PTHR11863">
    <property type="entry name" value="STEROL DESATURASE"/>
    <property type="match status" value="1"/>
</dbReference>
<dbReference type="GO" id="GO:0008610">
    <property type="term" value="P:lipid biosynthetic process"/>
    <property type="evidence" value="ECO:0007669"/>
    <property type="project" value="InterPro"/>
</dbReference>
<keyword evidence="3 6" id="KW-1133">Transmembrane helix</keyword>
<keyword evidence="4 6" id="KW-0472">Membrane</keyword>
<evidence type="ECO:0000256" key="6">
    <source>
        <dbReference type="SAM" id="Phobius"/>
    </source>
</evidence>
<feature type="region of interest" description="Disordered" evidence="5">
    <location>
        <begin position="282"/>
        <end position="303"/>
    </location>
</feature>
<evidence type="ECO:0000256" key="5">
    <source>
        <dbReference type="SAM" id="MobiDB-lite"/>
    </source>
</evidence>
<sequence>MDKTKNQFTNGVAGIGHPVILALALLIWWTTGRDDASVLLVQTITLLIILGLEKLVPANPRWRLGLTMFAKLIGVYLLGMFATGVLLVFYDAVLVPNLKAWALPPALSPVNLPLALQIVLLFLLSDLVYYWVHRVIHNSAIFWRISGHGFHHGFHDLHGVNAGSNHPFELVFILLPLIVIASLTGASGEAVSGTSALLVANVLLTHANVNMQTPIFNAIVTCSNQHRRHHSLIFSESNTNYACNAILWDHLFGTYSSGPVQQTGIGPRQPPIWKMYLLPFSEPDDADTVSTRRKQQSEKDKSS</sequence>
<dbReference type="EMBL" id="SNYM01000006">
    <property type="protein sequence ID" value="TDQ48718.1"/>
    <property type="molecule type" value="Genomic_DNA"/>
</dbReference>
<evidence type="ECO:0000256" key="2">
    <source>
        <dbReference type="ARBA" id="ARBA00022692"/>
    </source>
</evidence>
<dbReference type="AlphaFoldDB" id="A0A4R6UNK1"/>
<evidence type="ECO:0000259" key="7">
    <source>
        <dbReference type="Pfam" id="PF04116"/>
    </source>
</evidence>
<keyword evidence="9" id="KW-1185">Reference proteome</keyword>
<reference evidence="8 9" key="1">
    <citation type="submission" date="2019-03" db="EMBL/GenBank/DDBJ databases">
        <title>Genomic Encyclopedia of Type Strains, Phase IV (KMG-IV): sequencing the most valuable type-strain genomes for metagenomic binning, comparative biology and taxonomic classification.</title>
        <authorList>
            <person name="Goeker M."/>
        </authorList>
    </citation>
    <scope>NUCLEOTIDE SEQUENCE [LARGE SCALE GENOMIC DNA]</scope>
    <source>
        <strain evidence="8 9">DSM 103792</strain>
    </source>
</reference>
<dbReference type="OrthoDB" id="9770329at2"/>